<feature type="region of interest" description="Disordered" evidence="2">
    <location>
        <begin position="114"/>
        <end position="139"/>
    </location>
</feature>
<dbReference type="Pfam" id="PF14428">
    <property type="entry name" value="DddA-like"/>
    <property type="match status" value="1"/>
</dbReference>
<accession>A0A1M5MJH9</accession>
<evidence type="ECO:0000313" key="4">
    <source>
        <dbReference type="Proteomes" id="UP000184501"/>
    </source>
</evidence>
<protein>
    <submittedName>
        <fullName evidence="3">SCP1.201-like deaminase</fullName>
    </submittedName>
</protein>
<proteinExistence type="predicted"/>
<dbReference type="Proteomes" id="UP000184501">
    <property type="component" value="Unassembled WGS sequence"/>
</dbReference>
<name>A0A1M5MJH9_STRHI</name>
<dbReference type="RefSeq" id="WP_073489237.1">
    <property type="nucleotide sequence ID" value="NZ_FQVN01000013.1"/>
</dbReference>
<dbReference type="AlphaFoldDB" id="A0A1M5MJH9"/>
<organism evidence="3 4">
    <name type="scientific">Streptoalloteichus hindustanus</name>
    <dbReference type="NCBI Taxonomy" id="2017"/>
    <lineage>
        <taxon>Bacteria</taxon>
        <taxon>Bacillati</taxon>
        <taxon>Actinomycetota</taxon>
        <taxon>Actinomycetes</taxon>
        <taxon>Pseudonocardiales</taxon>
        <taxon>Pseudonocardiaceae</taxon>
        <taxon>Streptoalloteichus</taxon>
    </lineage>
</organism>
<keyword evidence="4" id="KW-1185">Reference proteome</keyword>
<evidence type="ECO:0000256" key="2">
    <source>
        <dbReference type="SAM" id="MobiDB-lite"/>
    </source>
</evidence>
<feature type="coiled-coil region" evidence="1">
    <location>
        <begin position="86"/>
        <end position="113"/>
    </location>
</feature>
<evidence type="ECO:0000313" key="3">
    <source>
        <dbReference type="EMBL" id="SHG77365.1"/>
    </source>
</evidence>
<dbReference type="EMBL" id="FQVN01000013">
    <property type="protein sequence ID" value="SHG77365.1"/>
    <property type="molecule type" value="Genomic_DNA"/>
</dbReference>
<reference evidence="3 4" key="1">
    <citation type="submission" date="2016-11" db="EMBL/GenBank/DDBJ databases">
        <authorList>
            <person name="Jaros S."/>
            <person name="Januszkiewicz K."/>
            <person name="Wedrychowicz H."/>
        </authorList>
    </citation>
    <scope>NUCLEOTIDE SEQUENCE [LARGE SCALE GENOMIC DNA]</scope>
    <source>
        <strain evidence="3 4">DSM 44523</strain>
    </source>
</reference>
<dbReference type="OrthoDB" id="3370651at2"/>
<keyword evidence="1" id="KW-0175">Coiled coil</keyword>
<dbReference type="STRING" id="2017.SAMN05444320_113139"/>
<sequence>MIISPIGSVLSPLAATLLVAKAGLVMKEGAVSALAEVAQAVRSVADQLPSQEIVVAESCLRECQTAVVAATEGSWSDEPVQIVAMLASTNDRLDELRLLLAELTKRLHDFADRLASDGSPTGRPAPDSAAAPAQRPFPVDRGWGQRARARLPVRPGGKGPTTGVYVDEDGIEHTVRSGAQEDGLDEELKRFMVEASLVPTKYTNLETSKHVEVMVAYRMRLSGTDRAELAINNRIDRMKYGCRRLLPGVLAPGQMLVIHDDDGTHIFKGKDTSQG</sequence>
<evidence type="ECO:0000256" key="1">
    <source>
        <dbReference type="SAM" id="Coils"/>
    </source>
</evidence>
<gene>
    <name evidence="3" type="ORF">SAMN05444320_113139</name>
</gene>
<dbReference type="InterPro" id="IPR032724">
    <property type="entry name" value="SCP1.201-like"/>
</dbReference>